<evidence type="ECO:0000256" key="5">
    <source>
        <dbReference type="ARBA" id="ARBA00022842"/>
    </source>
</evidence>
<comment type="similarity">
    <text evidence="6">Belongs to the PINc/VapC protein family.</text>
</comment>
<evidence type="ECO:0000259" key="7">
    <source>
        <dbReference type="Pfam" id="PF01850"/>
    </source>
</evidence>
<proteinExistence type="inferred from homology"/>
<dbReference type="InterPro" id="IPR029060">
    <property type="entry name" value="PIN-like_dom_sf"/>
</dbReference>
<keyword evidence="9" id="KW-1185">Reference proteome</keyword>
<dbReference type="InterPro" id="IPR002716">
    <property type="entry name" value="PIN_dom"/>
</dbReference>
<dbReference type="InterPro" id="IPR022907">
    <property type="entry name" value="VapC_family"/>
</dbReference>
<feature type="binding site" evidence="6">
    <location>
        <position position="21"/>
    </location>
    <ligand>
        <name>Mg(2+)</name>
        <dbReference type="ChEBI" id="CHEBI:18420"/>
    </ligand>
</feature>
<dbReference type="RefSeq" id="WP_286050450.1">
    <property type="nucleotide sequence ID" value="NZ_JASVWF010000001.1"/>
</dbReference>
<comment type="function">
    <text evidence="6">Toxic component of a toxin-antitoxin (TA) system. An RNase.</text>
</comment>
<sequence length="145" mass="15290">MSIPEQTGAAGPAASETVVVDASVAVELLAGTPLAVSTARRLRGTVMHVPAHFAAEVLSALGRLERAGTLREDEVALALRRLAEMPVTEHPVPGLLPGAWQRRGRLRLLDALYVELSEQLDAVVLTTDLRLARAGEGRVEAVTGA</sequence>
<organism evidence="8 9">
    <name type="scientific">Actinomycetospora termitidis</name>
    <dbReference type="NCBI Taxonomy" id="3053470"/>
    <lineage>
        <taxon>Bacteria</taxon>
        <taxon>Bacillati</taxon>
        <taxon>Actinomycetota</taxon>
        <taxon>Actinomycetes</taxon>
        <taxon>Pseudonocardiales</taxon>
        <taxon>Pseudonocardiaceae</taxon>
        <taxon>Actinomycetospora</taxon>
    </lineage>
</organism>
<dbReference type="Proteomes" id="UP001231924">
    <property type="component" value="Unassembled WGS sequence"/>
</dbReference>
<name>A0ABT7M175_9PSEU</name>
<feature type="binding site" evidence="6">
    <location>
        <position position="110"/>
    </location>
    <ligand>
        <name>Mg(2+)</name>
        <dbReference type="ChEBI" id="CHEBI:18420"/>
    </ligand>
</feature>
<comment type="cofactor">
    <cofactor evidence="6">
        <name>Mg(2+)</name>
        <dbReference type="ChEBI" id="CHEBI:18420"/>
    </cofactor>
</comment>
<keyword evidence="2 6" id="KW-0540">Nuclease</keyword>
<dbReference type="PANTHER" id="PTHR35901">
    <property type="entry name" value="RIBONUCLEASE VAPC3"/>
    <property type="match status" value="1"/>
</dbReference>
<evidence type="ECO:0000256" key="6">
    <source>
        <dbReference type="HAMAP-Rule" id="MF_00265"/>
    </source>
</evidence>
<evidence type="ECO:0000313" key="8">
    <source>
        <dbReference type="EMBL" id="MDL5154413.1"/>
    </source>
</evidence>
<comment type="caution">
    <text evidence="8">The sequence shown here is derived from an EMBL/GenBank/DDBJ whole genome shotgun (WGS) entry which is preliminary data.</text>
</comment>
<protein>
    <recommendedName>
        <fullName evidence="6">Ribonuclease VapC</fullName>
        <shortName evidence="6">RNase VapC</shortName>
        <ecNumber evidence="6">3.1.-.-</ecNumber>
    </recommendedName>
    <alternativeName>
        <fullName evidence="6">Toxin VapC</fullName>
    </alternativeName>
</protein>
<dbReference type="PANTHER" id="PTHR35901:SF1">
    <property type="entry name" value="EXONUCLEASE VAPC9"/>
    <property type="match status" value="1"/>
</dbReference>
<keyword evidence="5 6" id="KW-0460">Magnesium</keyword>
<keyword evidence="4 6" id="KW-0378">Hydrolase</keyword>
<dbReference type="EMBL" id="JASVWF010000001">
    <property type="protein sequence ID" value="MDL5154413.1"/>
    <property type="molecule type" value="Genomic_DNA"/>
</dbReference>
<evidence type="ECO:0000256" key="2">
    <source>
        <dbReference type="ARBA" id="ARBA00022722"/>
    </source>
</evidence>
<evidence type="ECO:0000256" key="4">
    <source>
        <dbReference type="ARBA" id="ARBA00022801"/>
    </source>
</evidence>
<dbReference type="SUPFAM" id="SSF88723">
    <property type="entry name" value="PIN domain-like"/>
    <property type="match status" value="1"/>
</dbReference>
<dbReference type="HAMAP" id="MF_00265">
    <property type="entry name" value="VapC_Nob1"/>
    <property type="match status" value="1"/>
</dbReference>
<reference evidence="8 9" key="1">
    <citation type="submission" date="2023-06" db="EMBL/GenBank/DDBJ databases">
        <title>Actinomycetospora Odt1-22.</title>
        <authorList>
            <person name="Supong K."/>
        </authorList>
    </citation>
    <scope>NUCLEOTIDE SEQUENCE [LARGE SCALE GENOMIC DNA]</scope>
    <source>
        <strain evidence="8 9">Odt1-22</strain>
    </source>
</reference>
<keyword evidence="3 6" id="KW-0479">Metal-binding</keyword>
<evidence type="ECO:0000256" key="1">
    <source>
        <dbReference type="ARBA" id="ARBA00022649"/>
    </source>
</evidence>
<dbReference type="EC" id="3.1.-.-" evidence="6"/>
<dbReference type="InterPro" id="IPR044153">
    <property type="entry name" value="PIN_Pae0151-like"/>
</dbReference>
<evidence type="ECO:0000256" key="3">
    <source>
        <dbReference type="ARBA" id="ARBA00022723"/>
    </source>
</evidence>
<keyword evidence="1 6" id="KW-1277">Toxin-antitoxin system</keyword>
<evidence type="ECO:0000313" key="9">
    <source>
        <dbReference type="Proteomes" id="UP001231924"/>
    </source>
</evidence>
<accession>A0ABT7M175</accession>
<keyword evidence="6" id="KW-0800">Toxin</keyword>
<gene>
    <name evidence="6" type="primary">vapC</name>
    <name evidence="8" type="ORF">QRT03_00430</name>
</gene>
<dbReference type="Pfam" id="PF01850">
    <property type="entry name" value="PIN"/>
    <property type="match status" value="1"/>
</dbReference>
<feature type="domain" description="PIN" evidence="7">
    <location>
        <begin position="18"/>
        <end position="135"/>
    </location>
</feature>
<dbReference type="CDD" id="cd09873">
    <property type="entry name" value="PIN_Pae0151-like"/>
    <property type="match status" value="1"/>
</dbReference>
<dbReference type="InterPro" id="IPR051619">
    <property type="entry name" value="TypeII_TA_RNase_PINc/VapC"/>
</dbReference>
<dbReference type="Gene3D" id="3.40.50.1010">
    <property type="entry name" value="5'-nuclease"/>
    <property type="match status" value="1"/>
</dbReference>